<dbReference type="AlphaFoldDB" id="A0A174F5T3"/>
<dbReference type="Proteomes" id="UP000095606">
    <property type="component" value="Unassembled WGS sequence"/>
</dbReference>
<sequence>MTGSYAAYPEIPVCFPFVGFHRNQPVLALFMPTGHRNDMDDLTHPCHHLEESAHVLEYPHASLFAGYREWSNSMYQPSLTGLYNVVSLYVLR</sequence>
<name>A0A174F5T3_9BACE</name>
<gene>
    <name evidence="1" type="ORF">ERS852461_00291</name>
</gene>
<organism evidence="1 2">
    <name type="scientific">Bacteroides faecis</name>
    <dbReference type="NCBI Taxonomy" id="674529"/>
    <lineage>
        <taxon>Bacteria</taxon>
        <taxon>Pseudomonadati</taxon>
        <taxon>Bacteroidota</taxon>
        <taxon>Bacteroidia</taxon>
        <taxon>Bacteroidales</taxon>
        <taxon>Bacteroidaceae</taxon>
        <taxon>Bacteroides</taxon>
    </lineage>
</organism>
<evidence type="ECO:0000313" key="1">
    <source>
        <dbReference type="EMBL" id="CUO44099.1"/>
    </source>
</evidence>
<dbReference type="EMBL" id="CZAE01000001">
    <property type="protein sequence ID" value="CUO44099.1"/>
    <property type="molecule type" value="Genomic_DNA"/>
</dbReference>
<accession>A0A174F5T3</accession>
<protein>
    <submittedName>
        <fullName evidence="1">Uncharacterized protein</fullName>
    </submittedName>
</protein>
<reference evidence="1 2" key="1">
    <citation type="submission" date="2015-09" db="EMBL/GenBank/DDBJ databases">
        <authorList>
            <consortium name="Pathogen Informatics"/>
        </authorList>
    </citation>
    <scope>NUCLEOTIDE SEQUENCE [LARGE SCALE GENOMIC DNA]</scope>
    <source>
        <strain evidence="1 2">2789STDY5834846</strain>
    </source>
</reference>
<proteinExistence type="predicted"/>
<evidence type="ECO:0000313" key="2">
    <source>
        <dbReference type="Proteomes" id="UP000095606"/>
    </source>
</evidence>